<evidence type="ECO:0000256" key="2">
    <source>
        <dbReference type="ARBA" id="ARBA00022692"/>
    </source>
</evidence>
<dbReference type="InterPro" id="IPR036259">
    <property type="entry name" value="MFS_trans_sf"/>
</dbReference>
<feature type="transmembrane region" description="Helical" evidence="5">
    <location>
        <begin position="165"/>
        <end position="185"/>
    </location>
</feature>
<comment type="subcellular location">
    <subcellularLocation>
        <location evidence="1">Cell membrane</location>
        <topology evidence="1">Multi-pass membrane protein</topology>
    </subcellularLocation>
</comment>
<evidence type="ECO:0000313" key="8">
    <source>
        <dbReference type="Proteomes" id="UP000656548"/>
    </source>
</evidence>
<dbReference type="RefSeq" id="WP_225949884.1">
    <property type="nucleotide sequence ID" value="NZ_JADBEJ010000005.1"/>
</dbReference>
<evidence type="ECO:0000256" key="5">
    <source>
        <dbReference type="SAM" id="Phobius"/>
    </source>
</evidence>
<gene>
    <name evidence="7" type="ORF">H4W30_005551</name>
</gene>
<dbReference type="SUPFAM" id="SSF103473">
    <property type="entry name" value="MFS general substrate transporter"/>
    <property type="match status" value="1"/>
</dbReference>
<dbReference type="PROSITE" id="PS50850">
    <property type="entry name" value="MFS"/>
    <property type="match status" value="1"/>
</dbReference>
<comment type="caution">
    <text evidence="7">The sequence shown here is derived from an EMBL/GenBank/DDBJ whole genome shotgun (WGS) entry which is preliminary data.</text>
</comment>
<feature type="transmembrane region" description="Helical" evidence="5">
    <location>
        <begin position="78"/>
        <end position="97"/>
    </location>
</feature>
<feature type="transmembrane region" description="Helical" evidence="5">
    <location>
        <begin position="274"/>
        <end position="292"/>
    </location>
</feature>
<reference evidence="7 8" key="1">
    <citation type="submission" date="2020-10" db="EMBL/GenBank/DDBJ databases">
        <title>Sequencing the genomes of 1000 actinobacteria strains.</title>
        <authorList>
            <person name="Klenk H.-P."/>
        </authorList>
    </citation>
    <scope>NUCLEOTIDE SEQUENCE [LARGE SCALE GENOMIC DNA]</scope>
    <source>
        <strain evidence="7 8">DSM 46661</strain>
    </source>
</reference>
<dbReference type="Pfam" id="PF07690">
    <property type="entry name" value="MFS_1"/>
    <property type="match status" value="1"/>
</dbReference>
<accession>A0ABR9LCT5</accession>
<evidence type="ECO:0000256" key="3">
    <source>
        <dbReference type="ARBA" id="ARBA00022989"/>
    </source>
</evidence>
<dbReference type="InterPro" id="IPR011701">
    <property type="entry name" value="MFS"/>
</dbReference>
<dbReference type="PANTHER" id="PTHR42910:SF1">
    <property type="entry name" value="MAJOR FACILITATOR SUPERFAMILY (MFS) PROFILE DOMAIN-CONTAINING PROTEIN"/>
    <property type="match status" value="1"/>
</dbReference>
<feature type="transmembrane region" description="Helical" evidence="5">
    <location>
        <begin position="298"/>
        <end position="319"/>
    </location>
</feature>
<keyword evidence="3 5" id="KW-1133">Transmembrane helix</keyword>
<evidence type="ECO:0000256" key="4">
    <source>
        <dbReference type="ARBA" id="ARBA00023136"/>
    </source>
</evidence>
<proteinExistence type="predicted"/>
<organism evidence="7 8">
    <name type="scientific">Amycolatopsis roodepoortensis</name>
    <dbReference type="NCBI Taxonomy" id="700274"/>
    <lineage>
        <taxon>Bacteria</taxon>
        <taxon>Bacillati</taxon>
        <taxon>Actinomycetota</taxon>
        <taxon>Actinomycetes</taxon>
        <taxon>Pseudonocardiales</taxon>
        <taxon>Pseudonocardiaceae</taxon>
        <taxon>Amycolatopsis</taxon>
    </lineage>
</organism>
<dbReference type="InterPro" id="IPR020846">
    <property type="entry name" value="MFS_dom"/>
</dbReference>
<evidence type="ECO:0000313" key="7">
    <source>
        <dbReference type="EMBL" id="MBE1578491.1"/>
    </source>
</evidence>
<feature type="transmembrane region" description="Helical" evidence="5">
    <location>
        <begin position="135"/>
        <end position="153"/>
    </location>
</feature>
<evidence type="ECO:0000256" key="1">
    <source>
        <dbReference type="ARBA" id="ARBA00004651"/>
    </source>
</evidence>
<feature type="transmembrane region" description="Helical" evidence="5">
    <location>
        <begin position="7"/>
        <end position="29"/>
    </location>
</feature>
<dbReference type="Proteomes" id="UP000656548">
    <property type="component" value="Unassembled WGS sequence"/>
</dbReference>
<sequence length="387" mass="39539">MKPSGGFVHCGVVLLFAVAAGTAVATIYFAQPLLVTMGADLGIATSTVGGIVTLTQLGYGLGLFLLVPLGDLLDRRRLVTGQLALLAIAELVAATAANGVVLFAGMAAIGVLAVVTQLLVAFAASLADPGERGRVVGLVTTGVVLGILLARTVSGTLADLAGWRAVYVVSAGVTVLIAIVLYRVLPATPPAKSMDYGRLLRSTWSLFVEEPVFRTRGTLALLIFAAFGTLWSSVALPLSEDGLSHTAIGAFGLAGAAGALAAAPAGRLADRGRARWTTGLALGLLLLSWIPLGFTRSSLWALAAGAILLDLAVQAVHVTSQTLIYPLRPDAGSRLIGGYMIFYSTGSGLGAIGSTTVYAVAGWTGVCLLGAAFSVAALAVWRVRDAR</sequence>
<dbReference type="EMBL" id="JADBEJ010000005">
    <property type="protein sequence ID" value="MBE1578491.1"/>
    <property type="molecule type" value="Genomic_DNA"/>
</dbReference>
<dbReference type="PANTHER" id="PTHR42910">
    <property type="entry name" value="TRANSPORTER SCO4007-RELATED"/>
    <property type="match status" value="1"/>
</dbReference>
<feature type="domain" description="Major facilitator superfamily (MFS) profile" evidence="6">
    <location>
        <begin position="9"/>
        <end position="387"/>
    </location>
</feature>
<feature type="transmembrane region" description="Helical" evidence="5">
    <location>
        <begin position="331"/>
        <end position="352"/>
    </location>
</feature>
<feature type="transmembrane region" description="Helical" evidence="5">
    <location>
        <begin position="358"/>
        <end position="381"/>
    </location>
</feature>
<evidence type="ECO:0000259" key="6">
    <source>
        <dbReference type="PROSITE" id="PS50850"/>
    </source>
</evidence>
<feature type="transmembrane region" description="Helical" evidence="5">
    <location>
        <begin position="242"/>
        <end position="262"/>
    </location>
</feature>
<keyword evidence="4 5" id="KW-0472">Membrane</keyword>
<feature type="transmembrane region" description="Helical" evidence="5">
    <location>
        <begin position="103"/>
        <end position="123"/>
    </location>
</feature>
<feature type="transmembrane region" description="Helical" evidence="5">
    <location>
        <begin position="41"/>
        <end position="66"/>
    </location>
</feature>
<dbReference type="Gene3D" id="1.20.1250.20">
    <property type="entry name" value="MFS general substrate transporter like domains"/>
    <property type="match status" value="1"/>
</dbReference>
<feature type="transmembrane region" description="Helical" evidence="5">
    <location>
        <begin position="219"/>
        <end position="236"/>
    </location>
</feature>
<protein>
    <submittedName>
        <fullName evidence="7">MFS family arabinose efflux permease</fullName>
    </submittedName>
</protein>
<keyword evidence="8" id="KW-1185">Reference proteome</keyword>
<keyword evidence="2 5" id="KW-0812">Transmembrane</keyword>
<name>A0ABR9LCT5_9PSEU</name>